<evidence type="ECO:0000256" key="9">
    <source>
        <dbReference type="ARBA" id="ARBA00022989"/>
    </source>
</evidence>
<evidence type="ECO:0000256" key="7">
    <source>
        <dbReference type="ARBA" id="ARBA00022475"/>
    </source>
</evidence>
<keyword evidence="8 13" id="KW-0812">Transmembrane</keyword>
<dbReference type="GO" id="GO:0006811">
    <property type="term" value="P:monoatomic ion transport"/>
    <property type="evidence" value="ECO:0007669"/>
    <property type="project" value="UniProtKB-KW"/>
</dbReference>
<dbReference type="GO" id="GO:0005886">
    <property type="term" value="C:plasma membrane"/>
    <property type="evidence" value="ECO:0007669"/>
    <property type="project" value="UniProtKB-SubCell"/>
</dbReference>
<feature type="transmembrane region" description="Helical" evidence="13">
    <location>
        <begin position="44"/>
        <end position="66"/>
    </location>
</feature>
<dbReference type="NCBIfam" id="TIGR00797">
    <property type="entry name" value="matE"/>
    <property type="match status" value="1"/>
</dbReference>
<dbReference type="Proteomes" id="UP000186777">
    <property type="component" value="Unassembled WGS sequence"/>
</dbReference>
<evidence type="ECO:0000313" key="14">
    <source>
        <dbReference type="EMBL" id="OLA36769.1"/>
    </source>
</evidence>
<evidence type="ECO:0000256" key="8">
    <source>
        <dbReference type="ARBA" id="ARBA00022692"/>
    </source>
</evidence>
<organism evidence="14 15">
    <name type="scientific">Phascolarctobacterium succinatutens</name>
    <dbReference type="NCBI Taxonomy" id="626940"/>
    <lineage>
        <taxon>Bacteria</taxon>
        <taxon>Bacillati</taxon>
        <taxon>Bacillota</taxon>
        <taxon>Negativicutes</taxon>
        <taxon>Acidaminococcales</taxon>
        <taxon>Acidaminococcaceae</taxon>
        <taxon>Phascolarctobacterium</taxon>
    </lineage>
</organism>
<feature type="transmembrane region" description="Helical" evidence="13">
    <location>
        <begin position="87"/>
        <end position="111"/>
    </location>
</feature>
<proteinExistence type="inferred from homology"/>
<feature type="transmembrane region" description="Helical" evidence="13">
    <location>
        <begin position="193"/>
        <end position="213"/>
    </location>
</feature>
<evidence type="ECO:0000256" key="10">
    <source>
        <dbReference type="ARBA" id="ARBA00023065"/>
    </source>
</evidence>
<dbReference type="InterPro" id="IPR002528">
    <property type="entry name" value="MATE_fam"/>
</dbReference>
<evidence type="ECO:0000256" key="12">
    <source>
        <dbReference type="ARBA" id="ARBA00031636"/>
    </source>
</evidence>
<comment type="caution">
    <text evidence="14">The sequence shown here is derived from an EMBL/GenBank/DDBJ whole genome shotgun (WGS) entry which is preliminary data.</text>
</comment>
<evidence type="ECO:0000256" key="6">
    <source>
        <dbReference type="ARBA" id="ARBA00022449"/>
    </source>
</evidence>
<name>A0A1Q6R319_9FIRM</name>
<dbReference type="PANTHER" id="PTHR43298">
    <property type="entry name" value="MULTIDRUG RESISTANCE PROTEIN NORM-RELATED"/>
    <property type="match status" value="1"/>
</dbReference>
<keyword evidence="7" id="KW-1003">Cell membrane</keyword>
<evidence type="ECO:0000256" key="2">
    <source>
        <dbReference type="ARBA" id="ARBA00004651"/>
    </source>
</evidence>
<dbReference type="Pfam" id="PF01554">
    <property type="entry name" value="MatE"/>
    <property type="match status" value="2"/>
</dbReference>
<comment type="similarity">
    <text evidence="3">Belongs to the multi antimicrobial extrusion (MATE) (TC 2.A.66.1) family.</text>
</comment>
<dbReference type="InterPro" id="IPR048279">
    <property type="entry name" value="MdtK-like"/>
</dbReference>
<evidence type="ECO:0000256" key="3">
    <source>
        <dbReference type="ARBA" id="ARBA00010199"/>
    </source>
</evidence>
<evidence type="ECO:0000256" key="1">
    <source>
        <dbReference type="ARBA" id="ARBA00003408"/>
    </source>
</evidence>
<keyword evidence="9 13" id="KW-1133">Transmembrane helix</keyword>
<dbReference type="EMBL" id="MNTG01000040">
    <property type="protein sequence ID" value="OLA36769.1"/>
    <property type="molecule type" value="Genomic_DNA"/>
</dbReference>
<keyword evidence="11 13" id="KW-0472">Membrane</keyword>
<dbReference type="PIRSF" id="PIRSF006603">
    <property type="entry name" value="DinF"/>
    <property type="match status" value="1"/>
</dbReference>
<dbReference type="AlphaFoldDB" id="A0A1Q6R319"/>
<feature type="transmembrane region" description="Helical" evidence="13">
    <location>
        <begin position="12"/>
        <end position="32"/>
    </location>
</feature>
<feature type="transmembrane region" description="Helical" evidence="13">
    <location>
        <begin position="354"/>
        <end position="375"/>
    </location>
</feature>
<comment type="function">
    <text evidence="1">Multidrug efflux pump.</text>
</comment>
<sequence length="444" mass="48255">MKSFNDSLTGKYLRIALPAALEGIFMTFLAAADLIMVGVLGAKAIAAVSIFLPLRLVLLTVSRSLASAVTILTANKFGSGQYSAIKVLLSQSFTVSGILLVVLHLLFYGFFEKLVVLMGAQSDYLELALAYGNIAVASVLLNSLSLLLQGTLLGVGRTSAIMKSNIVGNIVNIVCNYFLITGFGSFAGWGVRGAAISTIIGSLCTLGITIWIMKQEGFFSDGLLQLPDKIFWREFMPVFGGVFSELGAERIGMLAYGWMTARLGTLPYAVHSICYNICDFSYDFIFGFGKANMVLAGQMRGAADYATWKRCRSIGFKWGLGLSVASFIILYAARVPIFSVYSQDTQALALSETVMFWVAAVCIPQGHTIITAGILRGSGQTTAVAVYSFVLITVLRPLMTAFFIYYCKLGIVGAWVPMFLDQSLRSLCFTWKVMRIRGLKDLIK</sequence>
<evidence type="ECO:0000256" key="11">
    <source>
        <dbReference type="ARBA" id="ARBA00023136"/>
    </source>
</evidence>
<evidence type="ECO:0000313" key="15">
    <source>
        <dbReference type="Proteomes" id="UP000186777"/>
    </source>
</evidence>
<accession>A0A1Q6R319</accession>
<comment type="subcellular location">
    <subcellularLocation>
        <location evidence="2">Cell membrane</location>
        <topology evidence="2">Multi-pass membrane protein</topology>
    </subcellularLocation>
</comment>
<dbReference type="PANTHER" id="PTHR43298:SF2">
    <property type="entry name" value="FMN_FAD EXPORTER YEEO-RELATED"/>
    <property type="match status" value="1"/>
</dbReference>
<keyword evidence="5" id="KW-0813">Transport</keyword>
<dbReference type="STRING" id="626940.BHW43_08640"/>
<dbReference type="GO" id="GO:0042910">
    <property type="term" value="F:xenobiotic transmembrane transporter activity"/>
    <property type="evidence" value="ECO:0007669"/>
    <property type="project" value="InterPro"/>
</dbReference>
<feature type="transmembrane region" description="Helical" evidence="13">
    <location>
        <begin position="166"/>
        <end position="187"/>
    </location>
</feature>
<dbReference type="InterPro" id="IPR050222">
    <property type="entry name" value="MATE_MdtK"/>
</dbReference>
<evidence type="ECO:0000256" key="4">
    <source>
        <dbReference type="ARBA" id="ARBA00020268"/>
    </source>
</evidence>
<protein>
    <recommendedName>
        <fullName evidence="4">Probable multidrug resistance protein NorM</fullName>
    </recommendedName>
    <alternativeName>
        <fullName evidence="12">Multidrug-efflux transporter</fullName>
    </alternativeName>
</protein>
<feature type="transmembrane region" description="Helical" evidence="13">
    <location>
        <begin position="384"/>
        <end position="406"/>
    </location>
</feature>
<keyword evidence="10" id="KW-0406">Ion transport</keyword>
<reference evidence="14 15" key="1">
    <citation type="journal article" date="2016" name="Nat. Biotechnol.">
        <title>Measurement of bacterial replication rates in microbial communities.</title>
        <authorList>
            <person name="Brown C.T."/>
            <person name="Olm M.R."/>
            <person name="Thomas B.C."/>
            <person name="Banfield J.F."/>
        </authorList>
    </citation>
    <scope>NUCLEOTIDE SEQUENCE [LARGE SCALE GENOMIC DNA]</scope>
    <source>
        <strain evidence="14">46_33</strain>
    </source>
</reference>
<evidence type="ECO:0000256" key="13">
    <source>
        <dbReference type="SAM" id="Phobius"/>
    </source>
</evidence>
<feature type="transmembrane region" description="Helical" evidence="13">
    <location>
        <begin position="131"/>
        <end position="154"/>
    </location>
</feature>
<keyword evidence="6" id="KW-0050">Antiport</keyword>
<gene>
    <name evidence="14" type="ORF">BHW43_08640</name>
</gene>
<feature type="transmembrane region" description="Helical" evidence="13">
    <location>
        <begin position="318"/>
        <end position="342"/>
    </location>
</feature>
<dbReference type="GO" id="GO:0015297">
    <property type="term" value="F:antiporter activity"/>
    <property type="evidence" value="ECO:0007669"/>
    <property type="project" value="UniProtKB-KW"/>
</dbReference>
<evidence type="ECO:0000256" key="5">
    <source>
        <dbReference type="ARBA" id="ARBA00022448"/>
    </source>
</evidence>